<dbReference type="PANTHER" id="PTHR11795">
    <property type="entry name" value="BRANCHED-CHAIN AMINO ACID TRANSPORT SYSTEM PERMEASE PROTEIN LIVH"/>
    <property type="match status" value="1"/>
</dbReference>
<evidence type="ECO:0000256" key="4">
    <source>
        <dbReference type="ARBA" id="ARBA00022692"/>
    </source>
</evidence>
<keyword evidence="7 9" id="KW-0472">Membrane</keyword>
<feature type="transmembrane region" description="Helical" evidence="9">
    <location>
        <begin position="39"/>
        <end position="59"/>
    </location>
</feature>
<evidence type="ECO:0000256" key="5">
    <source>
        <dbReference type="ARBA" id="ARBA00022970"/>
    </source>
</evidence>
<dbReference type="GO" id="GO:0022857">
    <property type="term" value="F:transmembrane transporter activity"/>
    <property type="evidence" value="ECO:0007669"/>
    <property type="project" value="InterPro"/>
</dbReference>
<dbReference type="GO" id="GO:0006865">
    <property type="term" value="P:amino acid transport"/>
    <property type="evidence" value="ECO:0007669"/>
    <property type="project" value="UniProtKB-KW"/>
</dbReference>
<evidence type="ECO:0000256" key="2">
    <source>
        <dbReference type="ARBA" id="ARBA00022448"/>
    </source>
</evidence>
<evidence type="ECO:0000256" key="3">
    <source>
        <dbReference type="ARBA" id="ARBA00022475"/>
    </source>
</evidence>
<dbReference type="EMBL" id="UINC01003961">
    <property type="protein sequence ID" value="SVA10672.1"/>
    <property type="molecule type" value="Genomic_DNA"/>
</dbReference>
<dbReference type="InterPro" id="IPR001851">
    <property type="entry name" value="ABC_transp_permease"/>
</dbReference>
<dbReference type="CDD" id="cd06582">
    <property type="entry name" value="TM_PBP1_LivH_like"/>
    <property type="match status" value="1"/>
</dbReference>
<feature type="transmembrane region" description="Helical" evidence="9">
    <location>
        <begin position="71"/>
        <end position="98"/>
    </location>
</feature>
<feature type="transmembrane region" description="Helical" evidence="9">
    <location>
        <begin position="204"/>
        <end position="223"/>
    </location>
</feature>
<evidence type="ECO:0000256" key="7">
    <source>
        <dbReference type="ARBA" id="ARBA00023136"/>
    </source>
</evidence>
<evidence type="ECO:0008006" key="11">
    <source>
        <dbReference type="Google" id="ProtNLM"/>
    </source>
</evidence>
<evidence type="ECO:0000313" key="10">
    <source>
        <dbReference type="EMBL" id="SVA10672.1"/>
    </source>
</evidence>
<organism evidence="10">
    <name type="scientific">marine metagenome</name>
    <dbReference type="NCBI Taxonomy" id="408172"/>
    <lineage>
        <taxon>unclassified sequences</taxon>
        <taxon>metagenomes</taxon>
        <taxon>ecological metagenomes</taxon>
    </lineage>
</organism>
<feature type="transmembrane region" description="Helical" evidence="9">
    <location>
        <begin position="157"/>
        <end position="174"/>
    </location>
</feature>
<keyword evidence="2" id="KW-0813">Transport</keyword>
<protein>
    <recommendedName>
        <fullName evidence="11">Branched-chain amino acid ABC transporter permease</fullName>
    </recommendedName>
</protein>
<dbReference type="Pfam" id="PF02653">
    <property type="entry name" value="BPD_transp_2"/>
    <property type="match status" value="1"/>
</dbReference>
<evidence type="ECO:0000256" key="1">
    <source>
        <dbReference type="ARBA" id="ARBA00004651"/>
    </source>
</evidence>
<evidence type="ECO:0000256" key="8">
    <source>
        <dbReference type="ARBA" id="ARBA00037998"/>
    </source>
</evidence>
<dbReference type="GO" id="GO:0005886">
    <property type="term" value="C:plasma membrane"/>
    <property type="evidence" value="ECO:0007669"/>
    <property type="project" value="UniProtKB-SubCell"/>
</dbReference>
<comment type="similarity">
    <text evidence="8">Belongs to the binding-protein-dependent transport system permease family. LivHM subfamily.</text>
</comment>
<keyword evidence="5" id="KW-0029">Amino-acid transport</keyword>
<dbReference type="InterPro" id="IPR052157">
    <property type="entry name" value="BCAA_transport_permease"/>
</dbReference>
<sequence length="308" mass="32836">MDISLIIYALNLAAIYSLMAIGISLLWSSVGMINMAHGATFVVSGYSTLVASSWIVPIIKASLAGTAFYTPVLVLSMTTVALLSGAIFGAIIYLIAFLPLHDKPNFAIRSLIATLAINIATVQLLLWWFGPRQKALPKLFGFGRIDFLEFSIRYDQAATIVGTLLLVGSMLLWFRNSRLGLEIRAMMQNPEGAALSGISIRKKALPVMMLTGSLAGMAAILLSQTSFLSPTAGALPLIKGLTIALLGGLGSIGGAMLGALLIGILEVITGEIPFLGQRYVLLVQFIFIVTVLVIRPRGLGGLLDETRK</sequence>
<feature type="transmembrane region" description="Helical" evidence="9">
    <location>
        <begin position="110"/>
        <end position="130"/>
    </location>
</feature>
<keyword evidence="6 9" id="KW-1133">Transmembrane helix</keyword>
<accession>A0A381T387</accession>
<feature type="transmembrane region" description="Helical" evidence="9">
    <location>
        <begin position="279"/>
        <end position="298"/>
    </location>
</feature>
<keyword evidence="4 9" id="KW-0812">Transmembrane</keyword>
<reference evidence="10" key="1">
    <citation type="submission" date="2018-05" db="EMBL/GenBank/DDBJ databases">
        <authorList>
            <person name="Lanie J.A."/>
            <person name="Ng W.-L."/>
            <person name="Kazmierczak K.M."/>
            <person name="Andrzejewski T.M."/>
            <person name="Davidsen T.M."/>
            <person name="Wayne K.J."/>
            <person name="Tettelin H."/>
            <person name="Glass J.I."/>
            <person name="Rusch D."/>
            <person name="Podicherti R."/>
            <person name="Tsui H.-C.T."/>
            <person name="Winkler M.E."/>
        </authorList>
    </citation>
    <scope>NUCLEOTIDE SEQUENCE</scope>
</reference>
<keyword evidence="3" id="KW-1003">Cell membrane</keyword>
<evidence type="ECO:0000256" key="9">
    <source>
        <dbReference type="SAM" id="Phobius"/>
    </source>
</evidence>
<evidence type="ECO:0000256" key="6">
    <source>
        <dbReference type="ARBA" id="ARBA00022989"/>
    </source>
</evidence>
<proteinExistence type="inferred from homology"/>
<name>A0A381T387_9ZZZZ</name>
<comment type="subcellular location">
    <subcellularLocation>
        <location evidence="1">Cell membrane</location>
        <topology evidence="1">Multi-pass membrane protein</topology>
    </subcellularLocation>
</comment>
<dbReference type="PANTHER" id="PTHR11795:SF449">
    <property type="entry name" value="BRANCHED-CHAIN AMINO ACID TRANSPORT PERMEASE PROTEIN LIVH-RELATED"/>
    <property type="match status" value="1"/>
</dbReference>
<feature type="transmembrane region" description="Helical" evidence="9">
    <location>
        <begin position="6"/>
        <end position="27"/>
    </location>
</feature>
<dbReference type="AlphaFoldDB" id="A0A381T387"/>
<feature type="transmembrane region" description="Helical" evidence="9">
    <location>
        <begin position="243"/>
        <end position="267"/>
    </location>
</feature>
<gene>
    <name evidence="10" type="ORF">METZ01_LOCUS63526</name>
</gene>